<evidence type="ECO:0000256" key="1">
    <source>
        <dbReference type="ARBA" id="ARBA00022490"/>
    </source>
</evidence>
<feature type="binding site" evidence="6 8">
    <location>
        <position position="182"/>
    </location>
    <ligand>
        <name>S-adenosyl-L-methionine</name>
        <dbReference type="ChEBI" id="CHEBI:59789"/>
    </ligand>
</feature>
<comment type="subunit">
    <text evidence="6">Monomer.</text>
</comment>
<accession>A0A2S0VUB7</accession>
<gene>
    <name evidence="6" type="primary">rlmM</name>
    <name evidence="12" type="ORF">C2869_15860</name>
</gene>
<keyword evidence="3 6" id="KW-0489">Methyltransferase</keyword>
<name>A0A2S0VUB7_9ALTE</name>
<dbReference type="RefSeq" id="WP_108603878.1">
    <property type="nucleotide sequence ID" value="NZ_CP026604.1"/>
</dbReference>
<comment type="subcellular location">
    <subcellularLocation>
        <location evidence="6">Cytoplasm</location>
    </subcellularLocation>
</comment>
<dbReference type="SUPFAM" id="SSF53335">
    <property type="entry name" value="S-adenosyl-L-methionine-dependent methyltransferases"/>
    <property type="match status" value="1"/>
</dbReference>
<dbReference type="Pfam" id="PF18125">
    <property type="entry name" value="RlmM_FDX"/>
    <property type="match status" value="1"/>
</dbReference>
<keyword evidence="5 6" id="KW-0949">S-adenosyl-L-methionine</keyword>
<dbReference type="InterPro" id="IPR011224">
    <property type="entry name" value="rRNA_MeTrfase_M"/>
</dbReference>
<reference evidence="12 13" key="1">
    <citation type="submission" date="2018-01" db="EMBL/GenBank/DDBJ databases">
        <title>Genome sequence of a Cantenovulum-like bacteria.</title>
        <authorList>
            <person name="Tan W.R."/>
            <person name="Lau N.-S."/>
            <person name="Go F."/>
            <person name="Amirul A.-A.A."/>
        </authorList>
    </citation>
    <scope>NUCLEOTIDE SEQUENCE [LARGE SCALE GENOMIC DNA]</scope>
    <source>
        <strain evidence="12 13">CCB-QB4</strain>
    </source>
</reference>
<evidence type="ECO:0000256" key="3">
    <source>
        <dbReference type="ARBA" id="ARBA00022603"/>
    </source>
</evidence>
<keyword evidence="2 6" id="KW-0698">rRNA processing</keyword>
<comment type="catalytic activity">
    <reaction evidence="6">
        <text>cytidine(2498) in 23S rRNA + S-adenosyl-L-methionine = 2'-O-methylcytidine(2498) in 23S rRNA + S-adenosyl-L-homocysteine + H(+)</text>
        <dbReference type="Rhea" id="RHEA:42788"/>
        <dbReference type="Rhea" id="RHEA-COMP:10244"/>
        <dbReference type="Rhea" id="RHEA-COMP:10245"/>
        <dbReference type="ChEBI" id="CHEBI:15378"/>
        <dbReference type="ChEBI" id="CHEBI:57856"/>
        <dbReference type="ChEBI" id="CHEBI:59789"/>
        <dbReference type="ChEBI" id="CHEBI:74495"/>
        <dbReference type="ChEBI" id="CHEBI:82748"/>
        <dbReference type="EC" id="2.1.1.186"/>
    </reaction>
</comment>
<evidence type="ECO:0000313" key="13">
    <source>
        <dbReference type="Proteomes" id="UP000244441"/>
    </source>
</evidence>
<dbReference type="EC" id="2.1.1.186" evidence="6"/>
<sequence>MANYILYCRAGFEKDLAGEIQAVAAEKQIFGYCKLNANQGFVEFNATEHEPGLLFKQIKLDSLIFCRQWFRVLEVLNDLAEGDRITPIVEALQGETFSDLTIDYPDTNEGKEVTKFAKKFHLPLSKALEKKRILQRNAKRTLHLFIQSSDTITLGVSVKSNASPHHLGIHRLRFPKDAPSRSTLKLEEAFLHFVPADERETRLMPGMNAVDLGACPGGWTYQLVKLGMFVAAIDNGTMNEDLMETGQVKHFMEDGFVYRPKKQNVYWLVCDMVEKPTKVARLMANWLARGDCQEAIFNLKLPMKQRYQSVQDSFAVIRDILADYDIRYTLQGKHLYHDREEITVHLRTIARY</sequence>
<dbReference type="PIRSF" id="PIRSF028774">
    <property type="entry name" value="UCP028774"/>
    <property type="match status" value="1"/>
</dbReference>
<dbReference type="GO" id="GO:0032259">
    <property type="term" value="P:methylation"/>
    <property type="evidence" value="ECO:0007669"/>
    <property type="project" value="UniProtKB-KW"/>
</dbReference>
<evidence type="ECO:0000256" key="4">
    <source>
        <dbReference type="ARBA" id="ARBA00022679"/>
    </source>
</evidence>
<dbReference type="KEGG" id="cate:C2869_15860"/>
<dbReference type="GO" id="GO:0005737">
    <property type="term" value="C:cytoplasm"/>
    <property type="evidence" value="ECO:0007669"/>
    <property type="project" value="UniProtKB-SubCell"/>
</dbReference>
<keyword evidence="13" id="KW-1185">Reference proteome</keyword>
<dbReference type="GO" id="GO:0008757">
    <property type="term" value="F:S-adenosylmethionine-dependent methyltransferase activity"/>
    <property type="evidence" value="ECO:0007669"/>
    <property type="project" value="UniProtKB-UniRule"/>
</dbReference>
<feature type="domain" description="Ribosomal RNA methyltransferase FtsJ" evidence="9">
    <location>
        <begin position="180"/>
        <end position="274"/>
    </location>
</feature>
<dbReference type="Gene3D" id="3.30.70.2810">
    <property type="match status" value="1"/>
</dbReference>
<protein>
    <recommendedName>
        <fullName evidence="6">Ribosomal RNA large subunit methyltransferase M</fullName>
        <ecNumber evidence="6">2.1.1.186</ecNumber>
    </recommendedName>
    <alternativeName>
        <fullName evidence="6">23S rRNA (cytidine2498-2'-O)-methyltransferase</fullName>
    </alternativeName>
    <alternativeName>
        <fullName evidence="6">23S rRNA 2'-O-ribose methyltransferase RlmM</fullName>
    </alternativeName>
</protein>
<dbReference type="Proteomes" id="UP000244441">
    <property type="component" value="Chromosome"/>
</dbReference>
<feature type="domain" description="RlmM ferredoxin-like" evidence="10">
    <location>
        <begin position="1"/>
        <end position="70"/>
    </location>
</feature>
<feature type="binding site" evidence="6 8">
    <location>
        <position position="254"/>
    </location>
    <ligand>
        <name>S-adenosyl-L-methionine</name>
        <dbReference type="ChEBI" id="CHEBI:59789"/>
    </ligand>
</feature>
<comment type="similarity">
    <text evidence="6">Belongs to the class I-like SAM-binding methyltransferase superfamily. RNA methyltransferase RlmE family. RlmM subfamily.</text>
</comment>
<dbReference type="Pfam" id="PF21239">
    <property type="entry name" value="RLMM_N"/>
    <property type="match status" value="1"/>
</dbReference>
<dbReference type="InterPro" id="IPR029063">
    <property type="entry name" value="SAM-dependent_MTases_sf"/>
</dbReference>
<dbReference type="Pfam" id="PF01728">
    <property type="entry name" value="FtsJ"/>
    <property type="match status" value="1"/>
</dbReference>
<feature type="binding site" evidence="6 8">
    <location>
        <position position="271"/>
    </location>
    <ligand>
        <name>S-adenosyl-L-methionine</name>
        <dbReference type="ChEBI" id="CHEBI:59789"/>
    </ligand>
</feature>
<dbReference type="InterPro" id="IPR002877">
    <property type="entry name" value="RNA_MeTrfase_FtsJ_dom"/>
</dbReference>
<keyword evidence="1 6" id="KW-0963">Cytoplasm</keyword>
<feature type="active site" description="Proton acceptor" evidence="6 7">
    <location>
        <position position="300"/>
    </location>
</feature>
<evidence type="ECO:0000256" key="7">
    <source>
        <dbReference type="PIRSR" id="PIRSR028774-1"/>
    </source>
</evidence>
<keyword evidence="4 6" id="KW-0808">Transferase</keyword>
<proteinExistence type="inferred from homology"/>
<evidence type="ECO:0000256" key="6">
    <source>
        <dbReference type="HAMAP-Rule" id="MF_01551"/>
    </source>
</evidence>
<organism evidence="12 13">
    <name type="scientific">Saccharobesus litoralis</name>
    <dbReference type="NCBI Taxonomy" id="2172099"/>
    <lineage>
        <taxon>Bacteria</taxon>
        <taxon>Pseudomonadati</taxon>
        <taxon>Pseudomonadota</taxon>
        <taxon>Gammaproteobacteria</taxon>
        <taxon>Alteromonadales</taxon>
        <taxon>Alteromonadaceae</taxon>
        <taxon>Saccharobesus</taxon>
    </lineage>
</organism>
<evidence type="ECO:0000256" key="8">
    <source>
        <dbReference type="PIRSR" id="PIRSR028774-2"/>
    </source>
</evidence>
<evidence type="ECO:0000259" key="10">
    <source>
        <dbReference type="Pfam" id="PF18125"/>
    </source>
</evidence>
<evidence type="ECO:0000259" key="11">
    <source>
        <dbReference type="Pfam" id="PF21239"/>
    </source>
</evidence>
<dbReference type="InterPro" id="IPR040739">
    <property type="entry name" value="RlmM_FDX"/>
</dbReference>
<feature type="domain" description="Ribosomal RNA large subunit methyltransferase M THUMP-like" evidence="11">
    <location>
        <begin position="83"/>
        <end position="157"/>
    </location>
</feature>
<dbReference type="GO" id="GO:0006364">
    <property type="term" value="P:rRNA processing"/>
    <property type="evidence" value="ECO:0007669"/>
    <property type="project" value="UniProtKB-UniRule"/>
</dbReference>
<evidence type="ECO:0000313" key="12">
    <source>
        <dbReference type="EMBL" id="AWB67811.1"/>
    </source>
</evidence>
<dbReference type="PANTHER" id="PTHR37524:SF2">
    <property type="entry name" value="RIBOSOMAL RNA METHYLTRANSFERASE FTSJ DOMAIN-CONTAINING PROTEIN"/>
    <property type="match status" value="1"/>
</dbReference>
<dbReference type="EMBL" id="CP026604">
    <property type="protein sequence ID" value="AWB67811.1"/>
    <property type="molecule type" value="Genomic_DNA"/>
</dbReference>
<dbReference type="Gene3D" id="3.40.50.150">
    <property type="entry name" value="Vaccinia Virus protein VP39"/>
    <property type="match status" value="1"/>
</dbReference>
<feature type="binding site" evidence="6 8">
    <location>
        <position position="234"/>
    </location>
    <ligand>
        <name>S-adenosyl-L-methionine</name>
        <dbReference type="ChEBI" id="CHEBI:59789"/>
    </ligand>
</feature>
<comment type="function">
    <text evidence="6">Catalyzes the 2'-O-methylation at nucleotide C2498 in 23S rRNA.</text>
</comment>
<dbReference type="OrthoDB" id="154490at2"/>
<dbReference type="AlphaFoldDB" id="A0A2S0VUB7"/>
<dbReference type="Gene3D" id="3.30.2300.20">
    <property type="match status" value="1"/>
</dbReference>
<feature type="binding site" evidence="6 8">
    <location>
        <begin position="215"/>
        <end position="218"/>
    </location>
    <ligand>
        <name>S-adenosyl-L-methionine</name>
        <dbReference type="ChEBI" id="CHEBI:59789"/>
    </ligand>
</feature>
<evidence type="ECO:0000256" key="2">
    <source>
        <dbReference type="ARBA" id="ARBA00022552"/>
    </source>
</evidence>
<dbReference type="InterPro" id="IPR048646">
    <property type="entry name" value="RlmM_THUMP-like"/>
</dbReference>
<evidence type="ECO:0000259" key="9">
    <source>
        <dbReference type="Pfam" id="PF01728"/>
    </source>
</evidence>
<evidence type="ECO:0000256" key="5">
    <source>
        <dbReference type="ARBA" id="ARBA00022691"/>
    </source>
</evidence>
<dbReference type="PANTHER" id="PTHR37524">
    <property type="entry name" value="RIBOSOMAL RNA LARGE SUBUNIT METHYLTRANSFERASE M"/>
    <property type="match status" value="1"/>
</dbReference>
<dbReference type="NCBIfam" id="NF008734">
    <property type="entry name" value="PRK11760.1"/>
    <property type="match status" value="1"/>
</dbReference>
<dbReference type="HAMAP" id="MF_01551">
    <property type="entry name" value="23SrRNA_methyltr_M"/>
    <property type="match status" value="1"/>
</dbReference>